<accession>A0A2M8LBA6</accession>
<name>A0A2M8LBA6_9BACT</name>
<proteinExistence type="predicted"/>
<reference evidence="2" key="1">
    <citation type="submission" date="2017-09" db="EMBL/GenBank/DDBJ databases">
        <title>Depth-based differentiation of microbial function through sediment-hosted aquifers and enrichment of novel symbionts in the deep terrestrial subsurface.</title>
        <authorList>
            <person name="Probst A.J."/>
            <person name="Ladd B."/>
            <person name="Jarett J.K."/>
            <person name="Geller-Mcgrath D.E."/>
            <person name="Sieber C.M.K."/>
            <person name="Emerson J.B."/>
            <person name="Anantharaman K."/>
            <person name="Thomas B.C."/>
            <person name="Malmstrom R."/>
            <person name="Stieglmeier M."/>
            <person name="Klingl A."/>
            <person name="Woyke T."/>
            <person name="Ryan C.M."/>
            <person name="Banfield J.F."/>
        </authorList>
    </citation>
    <scope>NUCLEOTIDE SEQUENCE [LARGE SCALE GENOMIC DNA]</scope>
</reference>
<sequence>MHLERKLFVSSVILFLILIGVSAVVEKRSQVSKTESNKIVTLAIGDSVFDTEIARDDSSRSLGLGGRDALDSHSGMIFIFDYSDLWGIWMKDMKISIDVLWLDEKGRIVSIEENMSPESYPKIFFPTIRSRYVIELSSGTFATSGASIGDVVDVTGLISEK</sequence>
<comment type="caution">
    <text evidence="1">The sequence shown here is derived from an EMBL/GenBank/DDBJ whole genome shotgun (WGS) entry which is preliminary data.</text>
</comment>
<gene>
    <name evidence="1" type="ORF">COV01_03645</name>
</gene>
<protein>
    <recommendedName>
        <fullName evidence="3">DUF192 domain-containing protein</fullName>
    </recommendedName>
</protein>
<dbReference type="InterPro" id="IPR003795">
    <property type="entry name" value="DUF192"/>
</dbReference>
<dbReference type="EMBL" id="PFEQ01000014">
    <property type="protein sequence ID" value="PJE73909.1"/>
    <property type="molecule type" value="Genomic_DNA"/>
</dbReference>
<evidence type="ECO:0008006" key="3">
    <source>
        <dbReference type="Google" id="ProtNLM"/>
    </source>
</evidence>
<dbReference type="Proteomes" id="UP000228700">
    <property type="component" value="Unassembled WGS sequence"/>
</dbReference>
<dbReference type="Pfam" id="PF02643">
    <property type="entry name" value="DUF192"/>
    <property type="match status" value="1"/>
</dbReference>
<evidence type="ECO:0000313" key="2">
    <source>
        <dbReference type="Proteomes" id="UP000228700"/>
    </source>
</evidence>
<dbReference type="PANTHER" id="PTHR37953">
    <property type="entry name" value="UPF0127 PROTEIN MJ1496"/>
    <property type="match status" value="1"/>
</dbReference>
<dbReference type="InterPro" id="IPR038695">
    <property type="entry name" value="Saro_0823-like_sf"/>
</dbReference>
<organism evidence="1 2">
    <name type="scientific">Candidatus Taylorbacteria bacterium CG10_big_fil_rev_8_21_14_0_10_41_48</name>
    <dbReference type="NCBI Taxonomy" id="1975024"/>
    <lineage>
        <taxon>Bacteria</taxon>
        <taxon>Candidatus Tayloriibacteriota</taxon>
    </lineage>
</organism>
<dbReference type="Gene3D" id="2.60.120.1140">
    <property type="entry name" value="Protein of unknown function DUF192"/>
    <property type="match status" value="1"/>
</dbReference>
<dbReference type="AlphaFoldDB" id="A0A2M8LBA6"/>
<dbReference type="PANTHER" id="PTHR37953:SF1">
    <property type="entry name" value="UPF0127 PROTEIN MJ1496"/>
    <property type="match status" value="1"/>
</dbReference>
<evidence type="ECO:0000313" key="1">
    <source>
        <dbReference type="EMBL" id="PJE73909.1"/>
    </source>
</evidence>